<feature type="region of interest" description="Disordered" evidence="1">
    <location>
        <begin position="54"/>
        <end position="112"/>
    </location>
</feature>
<sequence>MSNSSLSSTNPRDVVNKAKPSGSIVASQIQKLTQDMEETRQSLKAIERAIASMTKTANMSSQEVRHERLSQSDAKTLEGKEQDSTQENSNQDESYVPSKPTELTIETSLQPSSAFTQYNFRSKI</sequence>
<gene>
    <name evidence="2" type="ORF">SLEP1_g54476</name>
</gene>
<proteinExistence type="predicted"/>
<evidence type="ECO:0008006" key="4">
    <source>
        <dbReference type="Google" id="ProtNLM"/>
    </source>
</evidence>
<reference evidence="2 3" key="1">
    <citation type="journal article" date="2021" name="Commun. Biol.">
        <title>The genome of Shorea leprosula (Dipterocarpaceae) highlights the ecological relevance of drought in aseasonal tropical rainforests.</title>
        <authorList>
            <person name="Ng K.K.S."/>
            <person name="Kobayashi M.J."/>
            <person name="Fawcett J.A."/>
            <person name="Hatakeyama M."/>
            <person name="Paape T."/>
            <person name="Ng C.H."/>
            <person name="Ang C.C."/>
            <person name="Tnah L.H."/>
            <person name="Lee C.T."/>
            <person name="Nishiyama T."/>
            <person name="Sese J."/>
            <person name="O'Brien M.J."/>
            <person name="Copetti D."/>
            <person name="Mohd Noor M.I."/>
            <person name="Ong R.C."/>
            <person name="Putra M."/>
            <person name="Sireger I.Z."/>
            <person name="Indrioko S."/>
            <person name="Kosugi Y."/>
            <person name="Izuno A."/>
            <person name="Isagi Y."/>
            <person name="Lee S.L."/>
            <person name="Shimizu K.K."/>
        </authorList>
    </citation>
    <scope>NUCLEOTIDE SEQUENCE [LARGE SCALE GENOMIC DNA]</scope>
    <source>
        <strain evidence="2">214</strain>
    </source>
</reference>
<accession>A0AAV5MCI2</accession>
<name>A0AAV5MCI2_9ROSI</name>
<evidence type="ECO:0000313" key="3">
    <source>
        <dbReference type="Proteomes" id="UP001054252"/>
    </source>
</evidence>
<dbReference type="Proteomes" id="UP001054252">
    <property type="component" value="Unassembled WGS sequence"/>
</dbReference>
<dbReference type="EMBL" id="BPVZ01000231">
    <property type="protein sequence ID" value="GKV47588.1"/>
    <property type="molecule type" value="Genomic_DNA"/>
</dbReference>
<feature type="compositionally biased region" description="Polar residues" evidence="1">
    <location>
        <begin position="1"/>
        <end position="11"/>
    </location>
</feature>
<feature type="region of interest" description="Disordered" evidence="1">
    <location>
        <begin position="1"/>
        <end position="24"/>
    </location>
</feature>
<dbReference type="AlphaFoldDB" id="A0AAV5MCI2"/>
<organism evidence="2 3">
    <name type="scientific">Rubroshorea leprosula</name>
    <dbReference type="NCBI Taxonomy" id="152421"/>
    <lineage>
        <taxon>Eukaryota</taxon>
        <taxon>Viridiplantae</taxon>
        <taxon>Streptophyta</taxon>
        <taxon>Embryophyta</taxon>
        <taxon>Tracheophyta</taxon>
        <taxon>Spermatophyta</taxon>
        <taxon>Magnoliopsida</taxon>
        <taxon>eudicotyledons</taxon>
        <taxon>Gunneridae</taxon>
        <taxon>Pentapetalae</taxon>
        <taxon>rosids</taxon>
        <taxon>malvids</taxon>
        <taxon>Malvales</taxon>
        <taxon>Dipterocarpaceae</taxon>
        <taxon>Rubroshorea</taxon>
    </lineage>
</organism>
<keyword evidence="3" id="KW-1185">Reference proteome</keyword>
<evidence type="ECO:0000256" key="1">
    <source>
        <dbReference type="SAM" id="MobiDB-lite"/>
    </source>
</evidence>
<feature type="compositionally biased region" description="Basic and acidic residues" evidence="1">
    <location>
        <begin position="63"/>
        <end position="83"/>
    </location>
</feature>
<protein>
    <recommendedName>
        <fullName evidence="4">Ty3-gypsy retrotransposon protein</fullName>
    </recommendedName>
</protein>
<evidence type="ECO:0000313" key="2">
    <source>
        <dbReference type="EMBL" id="GKV47588.1"/>
    </source>
</evidence>
<comment type="caution">
    <text evidence="2">The sequence shown here is derived from an EMBL/GenBank/DDBJ whole genome shotgun (WGS) entry which is preliminary data.</text>
</comment>